<dbReference type="SUPFAM" id="SSF51735">
    <property type="entry name" value="NAD(P)-binding Rossmann-fold domains"/>
    <property type="match status" value="1"/>
</dbReference>
<dbReference type="STRING" id="221109.gene:10734340"/>
<dbReference type="PhylomeDB" id="Q8EPK7"/>
<evidence type="ECO:0000313" key="2">
    <source>
        <dbReference type="EMBL" id="BAC14050.1"/>
    </source>
</evidence>
<dbReference type="OrthoDB" id="9779902at2"/>
<dbReference type="InterPro" id="IPR050177">
    <property type="entry name" value="Lipid_A_modif_metabolic_enz"/>
</dbReference>
<reference evidence="2 3" key="2">
    <citation type="journal article" date="2002" name="Nucleic Acids Res.">
        <title>Genome sequence of Oceanobacillus iheyensis isolated from the Iheya Ridge and its unexpected adaptive capabilities to extreme environments.</title>
        <authorList>
            <person name="Takami H."/>
            <person name="Takaki Y."/>
            <person name="Uchiyama I."/>
        </authorList>
    </citation>
    <scope>NUCLEOTIDE SEQUENCE [LARGE SCALE GENOMIC DNA]</scope>
    <source>
        <strain evidence="3">DSM 14371 / CIP 107618 / JCM 11309 / KCTC 3954 / HTE831</strain>
    </source>
</reference>
<keyword evidence="3" id="KW-1185">Reference proteome</keyword>
<dbReference type="Proteomes" id="UP000000822">
    <property type="component" value="Chromosome"/>
</dbReference>
<organism evidence="2 3">
    <name type="scientific">Oceanobacillus iheyensis (strain DSM 14371 / CIP 107618 / JCM 11309 / KCTC 3954 / HTE831)</name>
    <dbReference type="NCBI Taxonomy" id="221109"/>
    <lineage>
        <taxon>Bacteria</taxon>
        <taxon>Bacillati</taxon>
        <taxon>Bacillota</taxon>
        <taxon>Bacilli</taxon>
        <taxon>Bacillales</taxon>
        <taxon>Bacillaceae</taxon>
        <taxon>Oceanobacillus</taxon>
    </lineage>
</organism>
<proteinExistence type="predicted"/>
<dbReference type="HOGENOM" id="CLU_079334_2_0_9"/>
<dbReference type="Pfam" id="PF01370">
    <property type="entry name" value="Epimerase"/>
    <property type="match status" value="1"/>
</dbReference>
<name>Q8EPK7_OCEIH</name>
<evidence type="ECO:0000259" key="1">
    <source>
        <dbReference type="Pfam" id="PF01370"/>
    </source>
</evidence>
<evidence type="ECO:0000313" key="3">
    <source>
        <dbReference type="Proteomes" id="UP000000822"/>
    </source>
</evidence>
<dbReference type="RefSeq" id="WP_011066489.1">
    <property type="nucleotide sequence ID" value="NC_004193.1"/>
</dbReference>
<reference evidence="2 3" key="1">
    <citation type="journal article" date="2001" name="FEMS Microbiol. Lett.">
        <title>Oceanobacillus iheyensis gen. nov., sp. nov., a deep-sea extremely halotolerant and alkaliphilic species isolated from a depth of 1050 m on the Iheya Ridge.</title>
        <authorList>
            <person name="Lu J."/>
            <person name="Nogi Y."/>
            <person name="Takami H."/>
        </authorList>
    </citation>
    <scope>NUCLEOTIDE SEQUENCE [LARGE SCALE GENOMIC DNA]</scope>
    <source>
        <strain evidence="3">DSM 14371 / CIP 107618 / JCM 11309 / KCTC 3954 / HTE831</strain>
    </source>
</reference>
<accession>Q8EPK7</accession>
<protein>
    <submittedName>
        <fullName evidence="2">Hypothetical conserved protein</fullName>
    </submittedName>
</protein>
<dbReference type="AlphaFoldDB" id="Q8EPK7"/>
<dbReference type="PANTHER" id="PTHR43245">
    <property type="entry name" value="BIFUNCTIONAL POLYMYXIN RESISTANCE PROTEIN ARNA"/>
    <property type="match status" value="1"/>
</dbReference>
<dbReference type="EMBL" id="BA000028">
    <property type="protein sequence ID" value="BAC14050.1"/>
    <property type="molecule type" value="Genomic_DNA"/>
</dbReference>
<dbReference type="InterPro" id="IPR036291">
    <property type="entry name" value="NAD(P)-bd_dom_sf"/>
</dbReference>
<dbReference type="KEGG" id="oih:OB2094"/>
<dbReference type="Gene3D" id="3.40.50.720">
    <property type="entry name" value="NAD(P)-binding Rossmann-like Domain"/>
    <property type="match status" value="1"/>
</dbReference>
<gene>
    <name evidence="2" type="ordered locus">OB2094</name>
</gene>
<dbReference type="PANTHER" id="PTHR43245:SF55">
    <property type="entry name" value="NAD(P)-BINDING DOMAIN-CONTAINING PROTEIN"/>
    <property type="match status" value="1"/>
</dbReference>
<sequence>MRKVVLIGGSGTIGTILQRGLKQEFDVYSLDVNVDENSANSKETDAKNFTELINNIPNGTDVLINLLSTGNVGRLVNISEMNDMVDVYFKASYNILKAAEELNIPKVVFASSNHVTDYYESEGKSKLGRSINVNDYPYSEGLYGVLKLAVENIGFAFSNQYGISVINLRIGSVKLNEETEIYKNLKRNRHTWLSEVDTITLFKEAIISDIGYGTFYGVSDNPNKPWCNDNAKEKLGFVSKMNSNDIIKNK</sequence>
<dbReference type="InterPro" id="IPR001509">
    <property type="entry name" value="Epimerase_deHydtase"/>
</dbReference>
<dbReference type="eggNOG" id="COG0451">
    <property type="taxonomic scope" value="Bacteria"/>
</dbReference>
<feature type="domain" description="NAD-dependent epimerase/dehydratase" evidence="1">
    <location>
        <begin position="4"/>
        <end position="173"/>
    </location>
</feature>